<proteinExistence type="predicted"/>
<evidence type="ECO:0000313" key="1">
    <source>
        <dbReference type="EMBL" id="QEO57589.1"/>
    </source>
</evidence>
<name>A0ABX5ZJM5_9GAMM</name>
<gene>
    <name evidence="1" type="ORF">F0R74_06875</name>
</gene>
<reference evidence="1 2" key="1">
    <citation type="submission" date="2019-09" db="EMBL/GenBank/DDBJ databases">
        <title>Complete genome sequence of Francisella marina E103-15.</title>
        <authorList>
            <person name="Tekedar H.C."/>
            <person name="Griffin M.J."/>
            <person name="Waldbieser G.C."/>
            <person name="Soto E."/>
        </authorList>
    </citation>
    <scope>NUCLEOTIDE SEQUENCE [LARGE SCALE GENOMIC DNA]</scope>
    <source>
        <strain evidence="1 2">E103-15</strain>
    </source>
</reference>
<dbReference type="EMBL" id="CP043550">
    <property type="protein sequence ID" value="QEO57589.1"/>
    <property type="molecule type" value="Genomic_DNA"/>
</dbReference>
<dbReference type="Proteomes" id="UP000322509">
    <property type="component" value="Chromosome"/>
</dbReference>
<dbReference type="RefSeq" id="WP_149368769.1">
    <property type="nucleotide sequence ID" value="NZ_CP043550.1"/>
</dbReference>
<sequence>MSIEDLVKSKTIAIVCKNCGKKHDKSIAWVDSHTKLSCTCGDTTDLRTVNSSKVLRQVRKIDTEGKKLQSIFKKFNK</sequence>
<accession>A0ABX5ZJM5</accession>
<evidence type="ECO:0008006" key="3">
    <source>
        <dbReference type="Google" id="ProtNLM"/>
    </source>
</evidence>
<evidence type="ECO:0000313" key="2">
    <source>
        <dbReference type="Proteomes" id="UP000322509"/>
    </source>
</evidence>
<keyword evidence="2" id="KW-1185">Reference proteome</keyword>
<protein>
    <recommendedName>
        <fullName evidence="3">DUF1922 domain-containing protein</fullName>
    </recommendedName>
</protein>
<organism evidence="1 2">
    <name type="scientific">Francisella marina</name>
    <dbReference type="NCBI Taxonomy" id="2249302"/>
    <lineage>
        <taxon>Bacteria</taxon>
        <taxon>Pseudomonadati</taxon>
        <taxon>Pseudomonadota</taxon>
        <taxon>Gammaproteobacteria</taxon>
        <taxon>Thiotrichales</taxon>
        <taxon>Francisellaceae</taxon>
        <taxon>Francisella</taxon>
    </lineage>
</organism>